<dbReference type="SUPFAM" id="SSF103025">
    <property type="entry name" value="Folate-binding domain"/>
    <property type="match status" value="1"/>
</dbReference>
<dbReference type="Gene3D" id="3.30.1360.120">
    <property type="entry name" value="Probable tRNA modification gtpase trme, domain 1"/>
    <property type="match status" value="1"/>
</dbReference>
<evidence type="ECO:0000313" key="14">
    <source>
        <dbReference type="Ensembl" id="ENSORLP00015010912.1"/>
    </source>
</evidence>
<dbReference type="GO" id="GO:0004047">
    <property type="term" value="F:aminomethyltransferase activity"/>
    <property type="evidence" value="ECO:0007669"/>
    <property type="project" value="UniProtKB-EC"/>
</dbReference>
<comment type="function">
    <text evidence="1 11">The glycine cleavage system catalyzes the degradation of glycine.</text>
</comment>
<feature type="domain" description="Aminomethyltransferase C-terminal" evidence="13">
    <location>
        <begin position="330"/>
        <end position="407"/>
    </location>
</feature>
<comment type="catalytic activity">
    <reaction evidence="9 11">
        <text>N(6)-[(R)-S(8)-aminomethyldihydrolipoyl]-L-lysyl-[protein] + (6S)-5,6,7,8-tetrahydrofolate = N(6)-[(R)-dihydrolipoyl]-L-lysyl-[protein] + (6R)-5,10-methylene-5,6,7,8-tetrahydrofolate + NH4(+)</text>
        <dbReference type="Rhea" id="RHEA:16945"/>
        <dbReference type="Rhea" id="RHEA-COMP:10475"/>
        <dbReference type="Rhea" id="RHEA-COMP:10492"/>
        <dbReference type="ChEBI" id="CHEBI:15636"/>
        <dbReference type="ChEBI" id="CHEBI:28938"/>
        <dbReference type="ChEBI" id="CHEBI:57453"/>
        <dbReference type="ChEBI" id="CHEBI:83100"/>
        <dbReference type="ChEBI" id="CHEBI:83143"/>
        <dbReference type="EC" id="2.1.2.10"/>
    </reaction>
</comment>
<keyword evidence="7 11" id="KW-0809">Transit peptide</keyword>
<evidence type="ECO:0000256" key="10">
    <source>
        <dbReference type="PIRSR" id="PIRSR006487-1"/>
    </source>
</evidence>
<sequence length="414" mass="45362">MWARLVVAVGASMPRASRSGWLRASGAGCAGKRQHRQASSAEVALKKTPLFDFHKAHDGKMVNFAGWSLPVQYKDSHIVSHMHTREHCSIFDVSHMLQTKVHGKDRVKFMESLVVADIAELKTNQGTLSLFTNEKGGIIDDLIVTKTDQGYLYVVSNAGCAEKDSVHMKVRLAEFKAAGLDVDLEFMDEALLAVQGPSMFRVLQEGLKDNLNKLTFMTSTVATVFGVPDCRITRCGYTGEDGVEISVSRLRAVELIEKLLANSEVKLAGLAARDSLRLEAGLCLYGNDIDETTTPVEATLVWTIGKRRRKDKDFPGAEIIVPQIKAKTVRKRVGLVSTGPPVRQHTPILSPDGKVIGEVTSGCPSPCLKKNVAMGYVDSEFAKNGTDIQVEVRKKAVRAVVSRMPFVPTNYYMG</sequence>
<dbReference type="PIRSF" id="PIRSF006487">
    <property type="entry name" value="GcvT"/>
    <property type="match status" value="1"/>
</dbReference>
<dbReference type="Ensembl" id="ENSORLT00015017632.1">
    <property type="protein sequence ID" value="ENSORLP00015010912.1"/>
    <property type="gene ID" value="ENSORLG00015011741.1"/>
</dbReference>
<dbReference type="InterPro" id="IPR029043">
    <property type="entry name" value="GcvT/YgfZ_C"/>
</dbReference>
<evidence type="ECO:0000256" key="3">
    <source>
        <dbReference type="ARBA" id="ARBA00008609"/>
    </source>
</evidence>
<feature type="binding site" evidence="10">
    <location>
        <position position="244"/>
    </location>
    <ligand>
        <name>substrate</name>
    </ligand>
</feature>
<reference evidence="14 15" key="2">
    <citation type="submission" date="2017-04" db="EMBL/GenBank/DDBJ databases">
        <title>CpG methylation of centromeres and impact of large insertions on vertebrate speciation.</title>
        <authorList>
            <person name="Ichikawa K."/>
            <person name="Yoshimura J."/>
            <person name="Morishita S."/>
        </authorList>
    </citation>
    <scope>NUCLEOTIDE SEQUENCE</scope>
    <source>
        <strain evidence="14 15">HSOK</strain>
    </source>
</reference>
<dbReference type="PANTHER" id="PTHR43757">
    <property type="entry name" value="AMINOMETHYLTRANSFERASE"/>
    <property type="match status" value="1"/>
</dbReference>
<evidence type="ECO:0000256" key="7">
    <source>
        <dbReference type="ARBA" id="ARBA00022946"/>
    </source>
</evidence>
<name>A0A3P9HT21_ORYLA</name>
<dbReference type="PANTHER" id="PTHR43757:SF16">
    <property type="entry name" value="AMINOMETHYLTRANSFERASE, MITOCHONDRIAL"/>
    <property type="match status" value="1"/>
</dbReference>
<reference evidence="14" key="4">
    <citation type="submission" date="2025-09" db="UniProtKB">
        <authorList>
            <consortium name="Ensembl"/>
        </authorList>
    </citation>
    <scope>IDENTIFICATION</scope>
    <source>
        <strain evidence="14">HSOK</strain>
    </source>
</reference>
<reference evidence="14" key="3">
    <citation type="submission" date="2025-08" db="UniProtKB">
        <authorList>
            <consortium name="Ensembl"/>
        </authorList>
    </citation>
    <scope>IDENTIFICATION</scope>
    <source>
        <strain evidence="14">HSOK</strain>
    </source>
</reference>
<dbReference type="FunFam" id="2.40.30.110:FF:000002">
    <property type="entry name" value="Aminomethyltransferase"/>
    <property type="match status" value="1"/>
</dbReference>
<dbReference type="Gene3D" id="2.40.30.110">
    <property type="entry name" value="Aminomethyltransferase beta-barrel domains"/>
    <property type="match status" value="1"/>
</dbReference>
<evidence type="ECO:0000259" key="12">
    <source>
        <dbReference type="Pfam" id="PF01571"/>
    </source>
</evidence>
<dbReference type="Pfam" id="PF08669">
    <property type="entry name" value="GCV_T_C"/>
    <property type="match status" value="1"/>
</dbReference>
<evidence type="ECO:0000256" key="6">
    <source>
        <dbReference type="ARBA" id="ARBA00022679"/>
    </source>
</evidence>
<dbReference type="FunFam" id="3.30.70.1400:FF:000001">
    <property type="entry name" value="Aminomethyltransferase"/>
    <property type="match status" value="1"/>
</dbReference>
<comment type="similarity">
    <text evidence="3 11">Belongs to the GcvT family.</text>
</comment>
<dbReference type="EC" id="2.1.2.10" evidence="11"/>
<organism evidence="14 15">
    <name type="scientific">Oryzias latipes</name>
    <name type="common">Japanese rice fish</name>
    <name type="synonym">Japanese killifish</name>
    <dbReference type="NCBI Taxonomy" id="8090"/>
    <lineage>
        <taxon>Eukaryota</taxon>
        <taxon>Metazoa</taxon>
        <taxon>Chordata</taxon>
        <taxon>Craniata</taxon>
        <taxon>Vertebrata</taxon>
        <taxon>Euteleostomi</taxon>
        <taxon>Actinopterygii</taxon>
        <taxon>Neopterygii</taxon>
        <taxon>Teleostei</taxon>
        <taxon>Neoteleostei</taxon>
        <taxon>Acanthomorphata</taxon>
        <taxon>Ovalentaria</taxon>
        <taxon>Atherinomorphae</taxon>
        <taxon>Beloniformes</taxon>
        <taxon>Adrianichthyidae</taxon>
        <taxon>Oryziinae</taxon>
        <taxon>Oryzias</taxon>
    </lineage>
</organism>
<comment type="subunit">
    <text evidence="4 11">The glycine cleavage system is composed of four proteins: P, T, L and H.</text>
</comment>
<dbReference type="Pfam" id="PF01571">
    <property type="entry name" value="GCV_T"/>
    <property type="match status" value="1"/>
</dbReference>
<feature type="domain" description="GCVT N-terminal" evidence="12">
    <location>
        <begin position="50"/>
        <end position="306"/>
    </location>
</feature>
<evidence type="ECO:0000256" key="5">
    <source>
        <dbReference type="ARBA" id="ARBA00022576"/>
    </source>
</evidence>
<evidence type="ECO:0000256" key="9">
    <source>
        <dbReference type="ARBA" id="ARBA00047665"/>
    </source>
</evidence>
<reference key="1">
    <citation type="journal article" date="2007" name="Nature">
        <title>The medaka draft genome and insights into vertebrate genome evolution.</title>
        <authorList>
            <person name="Kasahara M."/>
            <person name="Naruse K."/>
            <person name="Sasaki S."/>
            <person name="Nakatani Y."/>
            <person name="Qu W."/>
            <person name="Ahsan B."/>
            <person name="Yamada T."/>
            <person name="Nagayasu Y."/>
            <person name="Doi K."/>
            <person name="Kasai Y."/>
            <person name="Jindo T."/>
            <person name="Kobayashi D."/>
            <person name="Shimada A."/>
            <person name="Toyoda A."/>
            <person name="Kuroki Y."/>
            <person name="Fujiyama A."/>
            <person name="Sasaki T."/>
            <person name="Shimizu A."/>
            <person name="Asakawa S."/>
            <person name="Shimizu N."/>
            <person name="Hashimoto S."/>
            <person name="Yang J."/>
            <person name="Lee Y."/>
            <person name="Matsushima K."/>
            <person name="Sugano S."/>
            <person name="Sakaizumi M."/>
            <person name="Narita T."/>
            <person name="Ohishi K."/>
            <person name="Haga S."/>
            <person name="Ohta F."/>
            <person name="Nomoto H."/>
            <person name="Nogata K."/>
            <person name="Morishita T."/>
            <person name="Endo T."/>
            <person name="Shin-I T."/>
            <person name="Takeda H."/>
            <person name="Morishita S."/>
            <person name="Kohara Y."/>
        </authorList>
    </citation>
    <scope>NUCLEOTIDE SEQUENCE [LARGE SCALE GENOMIC DNA]</scope>
    <source>
        <strain>Hd-rR</strain>
    </source>
</reference>
<dbReference type="AlphaFoldDB" id="A0A3P9HT21"/>
<dbReference type="InterPro" id="IPR027266">
    <property type="entry name" value="TrmE/GcvT-like"/>
</dbReference>
<dbReference type="InterPro" id="IPR028896">
    <property type="entry name" value="GcvT/YgfZ/DmdA"/>
</dbReference>
<dbReference type="GO" id="GO:0005960">
    <property type="term" value="C:glycine cleavage complex"/>
    <property type="evidence" value="ECO:0007669"/>
    <property type="project" value="InterPro"/>
</dbReference>
<dbReference type="NCBIfam" id="NF001567">
    <property type="entry name" value="PRK00389.1"/>
    <property type="match status" value="1"/>
</dbReference>
<dbReference type="Proteomes" id="UP000265200">
    <property type="component" value="Chromosome 7"/>
</dbReference>
<dbReference type="FunFam" id="4.10.1250.10:FF:000002">
    <property type="entry name" value="Aminomethyltransferase"/>
    <property type="match status" value="1"/>
</dbReference>
<accession>A0A3P9HT21</accession>
<keyword evidence="8 11" id="KW-0496">Mitochondrion</keyword>
<evidence type="ECO:0000259" key="13">
    <source>
        <dbReference type="Pfam" id="PF08669"/>
    </source>
</evidence>
<keyword evidence="5 11" id="KW-0032">Aminotransferase</keyword>
<evidence type="ECO:0000313" key="15">
    <source>
        <dbReference type="Proteomes" id="UP000265200"/>
    </source>
</evidence>
<dbReference type="GO" id="GO:0006546">
    <property type="term" value="P:glycine catabolic process"/>
    <property type="evidence" value="ECO:0007669"/>
    <property type="project" value="InterPro"/>
</dbReference>
<evidence type="ECO:0000256" key="11">
    <source>
        <dbReference type="RuleBase" id="RU003981"/>
    </source>
</evidence>
<dbReference type="FunFam" id="3.30.1360.120:FF:000014">
    <property type="entry name" value="Aminomethyltransferase"/>
    <property type="match status" value="1"/>
</dbReference>
<protein>
    <recommendedName>
        <fullName evidence="11">Aminomethyltransferase</fullName>
        <ecNumber evidence="11">2.1.2.10</ecNumber>
    </recommendedName>
    <alternativeName>
        <fullName evidence="11">Glycine cleavage system T protein</fullName>
    </alternativeName>
</protein>
<proteinExistence type="inferred from homology"/>
<dbReference type="InterPro" id="IPR013977">
    <property type="entry name" value="GcvT_C"/>
</dbReference>
<dbReference type="NCBIfam" id="TIGR00528">
    <property type="entry name" value="gcvT"/>
    <property type="match status" value="1"/>
</dbReference>
<evidence type="ECO:0000256" key="1">
    <source>
        <dbReference type="ARBA" id="ARBA00003631"/>
    </source>
</evidence>
<evidence type="ECO:0000256" key="2">
    <source>
        <dbReference type="ARBA" id="ARBA00004173"/>
    </source>
</evidence>
<keyword evidence="6 11" id="KW-0808">Transferase</keyword>
<dbReference type="InterPro" id="IPR006223">
    <property type="entry name" value="GcvT"/>
</dbReference>
<evidence type="ECO:0000256" key="4">
    <source>
        <dbReference type="ARBA" id="ARBA00011690"/>
    </source>
</evidence>
<dbReference type="Gene3D" id="3.30.70.1400">
    <property type="entry name" value="Aminomethyltransferase beta-barrel domains"/>
    <property type="match status" value="1"/>
</dbReference>
<evidence type="ECO:0000256" key="8">
    <source>
        <dbReference type="ARBA" id="ARBA00023128"/>
    </source>
</evidence>
<dbReference type="SUPFAM" id="SSF101790">
    <property type="entry name" value="Aminomethyltransferase beta-barrel domain"/>
    <property type="match status" value="1"/>
</dbReference>
<comment type="subcellular location">
    <subcellularLocation>
        <location evidence="2 11">Mitochondrion</location>
    </subcellularLocation>
</comment>
<dbReference type="GO" id="GO:0005739">
    <property type="term" value="C:mitochondrion"/>
    <property type="evidence" value="ECO:0007669"/>
    <property type="project" value="UniProtKB-SubCell"/>
</dbReference>
<dbReference type="InterPro" id="IPR006222">
    <property type="entry name" value="GCVT_N"/>
</dbReference>
<dbReference type="Gene3D" id="4.10.1250.10">
    <property type="entry name" value="Aminomethyltransferase fragment"/>
    <property type="match status" value="1"/>
</dbReference>
<dbReference type="GO" id="GO:0008483">
    <property type="term" value="F:transaminase activity"/>
    <property type="evidence" value="ECO:0007669"/>
    <property type="project" value="UniProtKB-KW"/>
</dbReference>